<dbReference type="Pfam" id="PF07681">
    <property type="entry name" value="DoxX"/>
    <property type="match status" value="1"/>
</dbReference>
<name>A0A1F8HAK8_9BACT</name>
<keyword evidence="4 5" id="KW-0472">Membrane</keyword>
<evidence type="ECO:0000313" key="6">
    <source>
        <dbReference type="EMBL" id="OGN34210.1"/>
    </source>
</evidence>
<feature type="transmembrane region" description="Helical" evidence="5">
    <location>
        <begin position="72"/>
        <end position="95"/>
    </location>
</feature>
<sequence>MWQSLKYSNLFLRLGLAFVFFWFGIDKFFHPAYWLNAWVPASIVQLAGLIYLSANALVYAIGVFELLVGISLLANMYVGFFGSLAVLFLAAMPFFQGFNEIIVRDIGLIGALLSLVFWPKSRYH</sequence>
<dbReference type="InterPro" id="IPR032808">
    <property type="entry name" value="DoxX"/>
</dbReference>
<feature type="transmembrane region" description="Helical" evidence="5">
    <location>
        <begin position="37"/>
        <end position="60"/>
    </location>
</feature>
<evidence type="ECO:0000256" key="4">
    <source>
        <dbReference type="ARBA" id="ARBA00023136"/>
    </source>
</evidence>
<protein>
    <recommendedName>
        <fullName evidence="8">DoxX family protein</fullName>
    </recommendedName>
</protein>
<dbReference type="Proteomes" id="UP000178155">
    <property type="component" value="Unassembled WGS sequence"/>
</dbReference>
<proteinExistence type="predicted"/>
<evidence type="ECO:0000256" key="3">
    <source>
        <dbReference type="ARBA" id="ARBA00022989"/>
    </source>
</evidence>
<reference evidence="6 7" key="1">
    <citation type="journal article" date="2016" name="Nat. Commun.">
        <title>Thousands of microbial genomes shed light on interconnected biogeochemical processes in an aquifer system.</title>
        <authorList>
            <person name="Anantharaman K."/>
            <person name="Brown C.T."/>
            <person name="Hug L.A."/>
            <person name="Sharon I."/>
            <person name="Castelle C.J."/>
            <person name="Probst A.J."/>
            <person name="Thomas B.C."/>
            <person name="Singh A."/>
            <person name="Wilkins M.J."/>
            <person name="Karaoz U."/>
            <person name="Brodie E.L."/>
            <person name="Williams K.H."/>
            <person name="Hubbard S.S."/>
            <person name="Banfield J.F."/>
        </authorList>
    </citation>
    <scope>NUCLEOTIDE SEQUENCE [LARGE SCALE GENOMIC DNA]</scope>
</reference>
<comment type="subcellular location">
    <subcellularLocation>
        <location evidence="1">Membrane</location>
        <topology evidence="1">Multi-pass membrane protein</topology>
    </subcellularLocation>
</comment>
<keyword evidence="3 5" id="KW-1133">Transmembrane helix</keyword>
<evidence type="ECO:0000256" key="5">
    <source>
        <dbReference type="SAM" id="Phobius"/>
    </source>
</evidence>
<evidence type="ECO:0000256" key="2">
    <source>
        <dbReference type="ARBA" id="ARBA00022692"/>
    </source>
</evidence>
<dbReference type="AlphaFoldDB" id="A0A1F8HAK8"/>
<feature type="transmembrane region" description="Helical" evidence="5">
    <location>
        <begin position="7"/>
        <end position="25"/>
    </location>
</feature>
<feature type="transmembrane region" description="Helical" evidence="5">
    <location>
        <begin position="101"/>
        <end position="118"/>
    </location>
</feature>
<organism evidence="6 7">
    <name type="scientific">Candidatus Yanofskybacteria bacterium RIFCSPLOWO2_02_FULL_47_9b</name>
    <dbReference type="NCBI Taxonomy" id="1802708"/>
    <lineage>
        <taxon>Bacteria</taxon>
        <taxon>Candidatus Yanofskyibacteriota</taxon>
    </lineage>
</organism>
<accession>A0A1F8HAK8</accession>
<evidence type="ECO:0000313" key="7">
    <source>
        <dbReference type="Proteomes" id="UP000178155"/>
    </source>
</evidence>
<dbReference type="EMBL" id="MGKW01000017">
    <property type="protein sequence ID" value="OGN34210.1"/>
    <property type="molecule type" value="Genomic_DNA"/>
</dbReference>
<gene>
    <name evidence="6" type="ORF">A3I39_00680</name>
</gene>
<evidence type="ECO:0008006" key="8">
    <source>
        <dbReference type="Google" id="ProtNLM"/>
    </source>
</evidence>
<evidence type="ECO:0000256" key="1">
    <source>
        <dbReference type="ARBA" id="ARBA00004141"/>
    </source>
</evidence>
<comment type="caution">
    <text evidence="6">The sequence shown here is derived from an EMBL/GenBank/DDBJ whole genome shotgun (WGS) entry which is preliminary data.</text>
</comment>
<dbReference type="GO" id="GO:0016020">
    <property type="term" value="C:membrane"/>
    <property type="evidence" value="ECO:0007669"/>
    <property type="project" value="UniProtKB-SubCell"/>
</dbReference>
<keyword evidence="2 5" id="KW-0812">Transmembrane</keyword>